<organism evidence="2 3">
    <name type="scientific">Aphanomyces invadans</name>
    <dbReference type="NCBI Taxonomy" id="157072"/>
    <lineage>
        <taxon>Eukaryota</taxon>
        <taxon>Sar</taxon>
        <taxon>Stramenopiles</taxon>
        <taxon>Oomycota</taxon>
        <taxon>Saprolegniomycetes</taxon>
        <taxon>Saprolegniales</taxon>
        <taxon>Verrucalvaceae</taxon>
        <taxon>Aphanomyces</taxon>
    </lineage>
</organism>
<feature type="compositionally biased region" description="Basic and acidic residues" evidence="1">
    <location>
        <begin position="99"/>
        <end position="116"/>
    </location>
</feature>
<accession>A0A3R7A2A3</accession>
<dbReference type="VEuPathDB" id="FungiDB:H310_09698"/>
<feature type="region of interest" description="Disordered" evidence="1">
    <location>
        <begin position="92"/>
        <end position="146"/>
    </location>
</feature>
<dbReference type="AlphaFoldDB" id="A0A3R7A2A3"/>
<evidence type="ECO:0008006" key="4">
    <source>
        <dbReference type="Google" id="ProtNLM"/>
    </source>
</evidence>
<feature type="non-terminal residue" evidence="2">
    <location>
        <position position="1"/>
    </location>
</feature>
<evidence type="ECO:0000256" key="1">
    <source>
        <dbReference type="SAM" id="MobiDB-lite"/>
    </source>
</evidence>
<name>A0A3R7A2A3_9STRA</name>
<sequence length="213" mass="23107">PCGVVGFQPAVRQITESEWIAWFSMAFEEEPRDLDTLKRRLEATIRFDTKILDADSRVGMMLDDLMKALERDNQEWVLKDEGKVVVHLMVKAKPAKPAKSHDGRGHALKRPDEMKPDGGAGSAKPPSADGVTKSDTPSAPARKPAACLKCKSTAHKVTDCPKTAPGEAQALLAAQMQKWKDAREARPTANVIDLGPNRSKVEGGATVADVGSW</sequence>
<reference evidence="2 3" key="1">
    <citation type="submission" date="2018-08" db="EMBL/GenBank/DDBJ databases">
        <title>Aphanomyces genome sequencing and annotation.</title>
        <authorList>
            <person name="Minardi D."/>
            <person name="Oidtmann B."/>
            <person name="Van Der Giezen M."/>
            <person name="Studholme D.J."/>
        </authorList>
    </citation>
    <scope>NUCLEOTIDE SEQUENCE [LARGE SCALE GENOMIC DNA]</scope>
    <source>
        <strain evidence="2 3">NJM0002</strain>
    </source>
</reference>
<protein>
    <recommendedName>
        <fullName evidence="4">CCHC-type domain-containing protein</fullName>
    </recommendedName>
</protein>
<proteinExistence type="predicted"/>
<gene>
    <name evidence="2" type="ORF">DYB32_010152</name>
</gene>
<dbReference type="Proteomes" id="UP000285060">
    <property type="component" value="Unassembled WGS sequence"/>
</dbReference>
<evidence type="ECO:0000313" key="2">
    <source>
        <dbReference type="EMBL" id="RHY21155.1"/>
    </source>
</evidence>
<comment type="caution">
    <text evidence="2">The sequence shown here is derived from an EMBL/GenBank/DDBJ whole genome shotgun (WGS) entry which is preliminary data.</text>
</comment>
<keyword evidence="3" id="KW-1185">Reference proteome</keyword>
<evidence type="ECO:0000313" key="3">
    <source>
        <dbReference type="Proteomes" id="UP000285060"/>
    </source>
</evidence>
<feature type="region of interest" description="Disordered" evidence="1">
    <location>
        <begin position="193"/>
        <end position="213"/>
    </location>
</feature>
<dbReference type="EMBL" id="QUSY01002455">
    <property type="protein sequence ID" value="RHY21155.1"/>
    <property type="molecule type" value="Genomic_DNA"/>
</dbReference>